<dbReference type="InterPro" id="IPR045851">
    <property type="entry name" value="AMP-bd_C_sf"/>
</dbReference>
<keyword evidence="7" id="KW-1185">Reference proteome</keyword>
<evidence type="ECO:0000259" key="5">
    <source>
        <dbReference type="Pfam" id="PF13193"/>
    </source>
</evidence>
<evidence type="ECO:0000313" key="7">
    <source>
        <dbReference type="Proteomes" id="UP000598360"/>
    </source>
</evidence>
<comment type="similarity">
    <text evidence="1">Belongs to the ATP-dependent AMP-binding enzyme family.</text>
</comment>
<reference evidence="6" key="1">
    <citation type="submission" date="2020-10" db="EMBL/GenBank/DDBJ databases">
        <title>Diversity and distribution of actinomycetes associated with coral in the coast of Hainan.</title>
        <authorList>
            <person name="Li F."/>
        </authorList>
    </citation>
    <scope>NUCLEOTIDE SEQUENCE</scope>
    <source>
        <strain evidence="6">HNM0983</strain>
    </source>
</reference>
<dbReference type="InterPro" id="IPR020845">
    <property type="entry name" value="AMP-binding_CS"/>
</dbReference>
<evidence type="ECO:0000313" key="6">
    <source>
        <dbReference type="EMBL" id="MBE9376062.1"/>
    </source>
</evidence>
<organism evidence="6 7">
    <name type="scientific">Saccharopolyspora montiporae</name>
    <dbReference type="NCBI Taxonomy" id="2781240"/>
    <lineage>
        <taxon>Bacteria</taxon>
        <taxon>Bacillati</taxon>
        <taxon>Actinomycetota</taxon>
        <taxon>Actinomycetes</taxon>
        <taxon>Pseudonocardiales</taxon>
        <taxon>Pseudonocardiaceae</taxon>
        <taxon>Saccharopolyspora</taxon>
    </lineage>
</organism>
<sequence>MSSIPVLAGPPASGAACGADVLSASKLAARVGDAARLLPRGGRVAVQGGSALSRLCWLLAADRADCAALLPDASWPRRERDAVLDDARPSVLVDAAAGAVHPLPGSPDPAPVPAPERVPFYLAGTSGSSGRPRVLQRSRGSWLRSFDRLGLDVAPGDRVLVPGPLSSSLFLFGALHALHAGAEPVLLEEWSAEAAARAATGCAVVHLVPAMLSALLAVLERDPALREACLLRTAVCAGARLDPGTRRRLRAVLPDCALLEYYGSAEQSLIAVGRDGPLHPVVPVHLDADGLLSTGTELAADGYLQAGDLVVPPEWAAGRISVGDRAQWLPDGALQVLGRSGTAIDSGGALIDPEEVEDVLRGCPGVRDVLVSATPHPRFGSLVTALIEPDPQRHPSTAELRRRCREALEPAARPRRWLAPAELPRTASGKPARALAAERLRDGDLPAEPL</sequence>
<comment type="caution">
    <text evidence="6">The sequence shown here is derived from an EMBL/GenBank/DDBJ whole genome shotgun (WGS) entry which is preliminary data.</text>
</comment>
<dbReference type="GO" id="GO:0006631">
    <property type="term" value="P:fatty acid metabolic process"/>
    <property type="evidence" value="ECO:0007669"/>
    <property type="project" value="TreeGrafter"/>
</dbReference>
<dbReference type="PANTHER" id="PTHR43201:SF5">
    <property type="entry name" value="MEDIUM-CHAIN ACYL-COA LIGASE ACSF2, MITOCHONDRIAL"/>
    <property type="match status" value="1"/>
</dbReference>
<gene>
    <name evidence="6" type="ORF">IQ251_16545</name>
</gene>
<dbReference type="InterPro" id="IPR000873">
    <property type="entry name" value="AMP-dep_synth/lig_dom"/>
</dbReference>
<evidence type="ECO:0000256" key="1">
    <source>
        <dbReference type="ARBA" id="ARBA00006432"/>
    </source>
</evidence>
<dbReference type="Pfam" id="PF13193">
    <property type="entry name" value="AMP-binding_C"/>
    <property type="match status" value="1"/>
</dbReference>
<feature type="domain" description="AMP-binding enzyme C-terminal" evidence="5">
    <location>
        <begin position="355"/>
        <end position="430"/>
    </location>
</feature>
<dbReference type="Gene3D" id="3.40.50.12780">
    <property type="entry name" value="N-terminal domain of ligase-like"/>
    <property type="match status" value="1"/>
</dbReference>
<dbReference type="Pfam" id="PF00501">
    <property type="entry name" value="AMP-binding"/>
    <property type="match status" value="1"/>
</dbReference>
<dbReference type="PANTHER" id="PTHR43201">
    <property type="entry name" value="ACYL-COA SYNTHETASE"/>
    <property type="match status" value="1"/>
</dbReference>
<evidence type="ECO:0000259" key="4">
    <source>
        <dbReference type="Pfam" id="PF00501"/>
    </source>
</evidence>
<protein>
    <submittedName>
        <fullName evidence="6">AMP-binding protein</fullName>
    </submittedName>
</protein>
<dbReference type="Gene3D" id="3.30.300.30">
    <property type="match status" value="1"/>
</dbReference>
<dbReference type="RefSeq" id="WP_193929511.1">
    <property type="nucleotide sequence ID" value="NZ_JADEYC010000031.1"/>
</dbReference>
<feature type="domain" description="AMP-dependent synthetase/ligase" evidence="4">
    <location>
        <begin position="25"/>
        <end position="273"/>
    </location>
</feature>
<dbReference type="Proteomes" id="UP000598360">
    <property type="component" value="Unassembled WGS sequence"/>
</dbReference>
<dbReference type="InterPro" id="IPR025110">
    <property type="entry name" value="AMP-bd_C"/>
</dbReference>
<accession>A0A929BEL1</accession>
<dbReference type="PROSITE" id="PS00455">
    <property type="entry name" value="AMP_BINDING"/>
    <property type="match status" value="1"/>
</dbReference>
<dbReference type="SUPFAM" id="SSF56801">
    <property type="entry name" value="Acetyl-CoA synthetase-like"/>
    <property type="match status" value="1"/>
</dbReference>
<name>A0A929BEL1_9PSEU</name>
<feature type="region of interest" description="Disordered" evidence="3">
    <location>
        <begin position="415"/>
        <end position="450"/>
    </location>
</feature>
<dbReference type="GO" id="GO:0031956">
    <property type="term" value="F:medium-chain fatty acid-CoA ligase activity"/>
    <property type="evidence" value="ECO:0007669"/>
    <property type="project" value="TreeGrafter"/>
</dbReference>
<proteinExistence type="inferred from homology"/>
<keyword evidence="2" id="KW-0436">Ligase</keyword>
<dbReference type="AlphaFoldDB" id="A0A929BEL1"/>
<dbReference type="EMBL" id="JADEYC010000031">
    <property type="protein sequence ID" value="MBE9376062.1"/>
    <property type="molecule type" value="Genomic_DNA"/>
</dbReference>
<dbReference type="InterPro" id="IPR042099">
    <property type="entry name" value="ANL_N_sf"/>
</dbReference>
<evidence type="ECO:0000256" key="2">
    <source>
        <dbReference type="ARBA" id="ARBA00022598"/>
    </source>
</evidence>
<evidence type="ECO:0000256" key="3">
    <source>
        <dbReference type="SAM" id="MobiDB-lite"/>
    </source>
</evidence>